<accession>E3G7Y2</accession>
<keyword evidence="12" id="KW-1185">Reference proteome</keyword>
<dbReference type="GO" id="GO:0016887">
    <property type="term" value="F:ATP hydrolysis activity"/>
    <property type="evidence" value="ECO:0007669"/>
    <property type="project" value="InterPro"/>
</dbReference>
<name>E3G7Y2_ENTLS</name>
<keyword evidence="4" id="KW-0677">Repeat</keyword>
<dbReference type="PROSITE" id="PS00211">
    <property type="entry name" value="ABC_TRANSPORTER_1"/>
    <property type="match status" value="1"/>
</dbReference>
<evidence type="ECO:0000256" key="9">
    <source>
        <dbReference type="SAM" id="SignalP"/>
    </source>
</evidence>
<dbReference type="PROSITE" id="PS50893">
    <property type="entry name" value="ABC_TRANSPORTER_2"/>
    <property type="match status" value="2"/>
</dbReference>
<dbReference type="HOGENOM" id="CLU_000604_92_3_6"/>
<keyword evidence="6" id="KW-0067">ATP-binding</keyword>
<dbReference type="CDD" id="cd03215">
    <property type="entry name" value="ABC_Carb_Monos_II"/>
    <property type="match status" value="1"/>
</dbReference>
<dbReference type="Gene3D" id="3.40.50.300">
    <property type="entry name" value="P-loop containing nucleotide triphosphate hydrolases"/>
    <property type="match status" value="2"/>
</dbReference>
<evidence type="ECO:0000256" key="6">
    <source>
        <dbReference type="ARBA" id="ARBA00022840"/>
    </source>
</evidence>
<evidence type="ECO:0000256" key="1">
    <source>
        <dbReference type="ARBA" id="ARBA00022448"/>
    </source>
</evidence>
<dbReference type="InterPro" id="IPR017871">
    <property type="entry name" value="ABC_transporter-like_CS"/>
</dbReference>
<feature type="domain" description="ABC transporter" evidence="10">
    <location>
        <begin position="33"/>
        <end position="270"/>
    </location>
</feature>
<evidence type="ECO:0000313" key="11">
    <source>
        <dbReference type="EMBL" id="ADO47473.1"/>
    </source>
</evidence>
<dbReference type="CDD" id="cd03216">
    <property type="entry name" value="ABC_Carb_Monos_I"/>
    <property type="match status" value="1"/>
</dbReference>
<dbReference type="InterPro" id="IPR050107">
    <property type="entry name" value="ABC_carbohydrate_import_ATPase"/>
</dbReference>
<evidence type="ECO:0000256" key="4">
    <source>
        <dbReference type="ARBA" id="ARBA00022737"/>
    </source>
</evidence>
<dbReference type="PANTHER" id="PTHR43790:SF1">
    <property type="entry name" value="XYLOSE IMPORT ATP-BINDING PROTEIN XYLG"/>
    <property type="match status" value="1"/>
</dbReference>
<dbReference type="PANTHER" id="PTHR43790">
    <property type="entry name" value="CARBOHYDRATE TRANSPORT ATP-BINDING PROTEIN MG119-RELATED"/>
    <property type="match status" value="1"/>
</dbReference>
<keyword evidence="9" id="KW-0732">Signal</keyword>
<dbReference type="STRING" id="701347.Entcl_1206"/>
<feature type="chain" id="PRO_5003169189" evidence="9">
    <location>
        <begin position="22"/>
        <end position="524"/>
    </location>
</feature>
<keyword evidence="2" id="KW-1003">Cell membrane</keyword>
<evidence type="ECO:0000259" key="10">
    <source>
        <dbReference type="PROSITE" id="PS50893"/>
    </source>
</evidence>
<sequence>MPAVWPAISLRRTVAPFGALAGVLSMTDTTAFITLENISKQFPGVLALDNVNLTLKKGEVHCLAGQNGCGKSTIIKVISGVYQPEKGAQIQLDGKLFHHLTPQLSAHYGIQVIYQDLSLFPNFSVAENIAVNRYLPGGDIWVRRGAMKQQALAAMKRIGVTIDPDKKVEKLSIADRQLVAICRAIAADARLVIMDEPTASLTRQEVNGLLRVVNELKTAGICVVFVSHRLDEVMEVADRISVMRDGKLVGTFPAQALDSHELAFQMTGQRFHYSPLAEKPPVESTPMLELRNLSRKGKYRNISLSLNRGEIVSIVGLLGAGRTELCLSLFGMTHPESGDIRINGERVTFRNNHDAIRRGIGYVSEDRLTQGLIMEQSIYDNTIVTVFDKLHTRSGLLDHDKAQTLVADLIRELNIKVSDPQLPVKTLSGGNAQRIAIAKWVATHPRILILDSPTVGVDIANKEGIYQIARSLAEQGMAVLMICDEIPEAYYNSHRVLVMRRGELVAEFNPHRCSEAEIAEVVNE</sequence>
<proteinExistence type="predicted"/>
<evidence type="ECO:0000256" key="2">
    <source>
        <dbReference type="ARBA" id="ARBA00022475"/>
    </source>
</evidence>
<dbReference type="InterPro" id="IPR027417">
    <property type="entry name" value="P-loop_NTPase"/>
</dbReference>
<keyword evidence="8" id="KW-0472">Membrane</keyword>
<dbReference type="InterPro" id="IPR003439">
    <property type="entry name" value="ABC_transporter-like_ATP-bd"/>
</dbReference>
<keyword evidence="7" id="KW-1278">Translocase</keyword>
<dbReference type="Proteomes" id="UP000006872">
    <property type="component" value="Chromosome"/>
</dbReference>
<evidence type="ECO:0000256" key="8">
    <source>
        <dbReference type="ARBA" id="ARBA00023136"/>
    </source>
</evidence>
<keyword evidence="1" id="KW-0813">Transport</keyword>
<keyword evidence="3" id="KW-0762">Sugar transport</keyword>
<evidence type="ECO:0000256" key="3">
    <source>
        <dbReference type="ARBA" id="ARBA00022597"/>
    </source>
</evidence>
<reference evidence="11 12" key="2">
    <citation type="journal article" date="2011" name="Stand. Genomic Sci.">
        <title>Complete genome sequence of 'Enterobacter lignolyticus' SCF1.</title>
        <authorList>
            <person name="Deangelis K.M."/>
            <person name="D'Haeseleer P."/>
            <person name="Chivian D."/>
            <person name="Fortney J.L."/>
            <person name="Khudyakov J."/>
            <person name="Simmons B."/>
            <person name="Woo H."/>
            <person name="Arkin A.P."/>
            <person name="Davenport K.W."/>
            <person name="Goodwin L."/>
            <person name="Chen A."/>
            <person name="Ivanova N."/>
            <person name="Kyrpides N.C."/>
            <person name="Mavromatis K."/>
            <person name="Woyke T."/>
            <person name="Hazen T.C."/>
        </authorList>
    </citation>
    <scope>NUCLEOTIDE SEQUENCE [LARGE SCALE GENOMIC DNA]</scope>
    <source>
        <strain evidence="11 12">SCF1</strain>
    </source>
</reference>
<reference evidence="12" key="1">
    <citation type="submission" date="2010-10" db="EMBL/GenBank/DDBJ databases">
        <title>Complete sequence of Enterobacter cloacae SCF1.</title>
        <authorList>
            <consortium name="US DOE Joint Genome Institute"/>
            <person name="Lucas S."/>
            <person name="Copeland A."/>
            <person name="Lapidus A."/>
            <person name="Cheng J.-F."/>
            <person name="Bruce D."/>
            <person name="Goodwin L."/>
            <person name="Pitluck S."/>
            <person name="Davenport K."/>
            <person name="Detter J.C."/>
            <person name="Han C."/>
            <person name="Tapia R."/>
            <person name="Land M."/>
            <person name="Hauser L."/>
            <person name="Chang Y.-J."/>
            <person name="Jeffries C."/>
            <person name="Kyrpides N."/>
            <person name="Ivanova N."/>
            <person name="Mikhailova N."/>
            <person name="DeAngelis K."/>
            <person name="Arkin A.P."/>
            <person name="Chivian D."/>
            <person name="Edwards B."/>
            <person name="Woo H."/>
            <person name="Hazen T.C."/>
            <person name="Woyke T."/>
        </authorList>
    </citation>
    <scope>NUCLEOTIDE SEQUENCE [LARGE SCALE GENOMIC DNA]</scope>
    <source>
        <strain evidence="12">SCF1</strain>
    </source>
</reference>
<feature type="signal peptide" evidence="9">
    <location>
        <begin position="1"/>
        <end position="21"/>
    </location>
</feature>
<keyword evidence="5" id="KW-0547">Nucleotide-binding</keyword>
<evidence type="ECO:0000256" key="7">
    <source>
        <dbReference type="ARBA" id="ARBA00022967"/>
    </source>
</evidence>
<dbReference type="EMBL" id="CP002272">
    <property type="protein sequence ID" value="ADO47473.1"/>
    <property type="molecule type" value="Genomic_DNA"/>
</dbReference>
<dbReference type="eggNOG" id="COG1129">
    <property type="taxonomic scope" value="Bacteria"/>
</dbReference>
<evidence type="ECO:0000256" key="5">
    <source>
        <dbReference type="ARBA" id="ARBA00022741"/>
    </source>
</evidence>
<organism evidence="11 12">
    <name type="scientific">Enterobacter lignolyticus (strain SCF1)</name>
    <dbReference type="NCBI Taxonomy" id="701347"/>
    <lineage>
        <taxon>Bacteria</taxon>
        <taxon>Pseudomonadati</taxon>
        <taxon>Pseudomonadota</taxon>
        <taxon>Gammaproteobacteria</taxon>
        <taxon>Enterobacterales</taxon>
        <taxon>Enterobacteriaceae</taxon>
        <taxon>Pluralibacter</taxon>
    </lineage>
</organism>
<protein>
    <submittedName>
        <fullName evidence="11">ABC transporter related protein</fullName>
    </submittedName>
</protein>
<feature type="domain" description="ABC transporter" evidence="10">
    <location>
        <begin position="282"/>
        <end position="524"/>
    </location>
</feature>
<dbReference type="KEGG" id="esc:Entcl_1206"/>
<dbReference type="SMART" id="SM00382">
    <property type="entry name" value="AAA"/>
    <property type="match status" value="2"/>
</dbReference>
<gene>
    <name evidence="11" type="ordered locus">Entcl_1206</name>
</gene>
<dbReference type="InterPro" id="IPR003593">
    <property type="entry name" value="AAA+_ATPase"/>
</dbReference>
<evidence type="ECO:0000313" key="12">
    <source>
        <dbReference type="Proteomes" id="UP000006872"/>
    </source>
</evidence>
<dbReference type="AlphaFoldDB" id="E3G7Y2"/>
<dbReference type="GO" id="GO:0005524">
    <property type="term" value="F:ATP binding"/>
    <property type="evidence" value="ECO:0007669"/>
    <property type="project" value="UniProtKB-KW"/>
</dbReference>
<dbReference type="Pfam" id="PF00005">
    <property type="entry name" value="ABC_tran"/>
    <property type="match status" value="2"/>
</dbReference>
<dbReference type="SUPFAM" id="SSF52540">
    <property type="entry name" value="P-loop containing nucleoside triphosphate hydrolases"/>
    <property type="match status" value="2"/>
</dbReference>